<keyword evidence="2" id="KW-0732">Signal</keyword>
<feature type="chain" id="PRO_5045282378" description="Serine protease" evidence="2">
    <location>
        <begin position="27"/>
        <end position="518"/>
    </location>
</feature>
<accession>A0ABR8L5B2</accession>
<dbReference type="InterPro" id="IPR009003">
    <property type="entry name" value="Peptidase_S1_PA"/>
</dbReference>
<dbReference type="EMBL" id="JACXRZ010000012">
    <property type="protein sequence ID" value="MBD3145137.1"/>
    <property type="molecule type" value="Genomic_DNA"/>
</dbReference>
<evidence type="ECO:0000313" key="3">
    <source>
        <dbReference type="EMBL" id="MBD3145137.1"/>
    </source>
</evidence>
<feature type="signal peptide" evidence="2">
    <location>
        <begin position="1"/>
        <end position="26"/>
    </location>
</feature>
<evidence type="ECO:0000256" key="1">
    <source>
        <dbReference type="SAM" id="MobiDB-lite"/>
    </source>
</evidence>
<dbReference type="Gene3D" id="2.40.10.10">
    <property type="entry name" value="Trypsin-like serine proteases"/>
    <property type="match status" value="2"/>
</dbReference>
<dbReference type="Proteomes" id="UP000653231">
    <property type="component" value="Unassembled WGS sequence"/>
</dbReference>
<evidence type="ECO:0000313" key="4">
    <source>
        <dbReference type="Proteomes" id="UP000653231"/>
    </source>
</evidence>
<comment type="caution">
    <text evidence="3">The sequence shown here is derived from an EMBL/GenBank/DDBJ whole genome shotgun (WGS) entry which is preliminary data.</text>
</comment>
<proteinExistence type="predicted"/>
<dbReference type="RefSeq" id="WP_191052585.1">
    <property type="nucleotide sequence ID" value="NZ_JACXRZ010000012.1"/>
</dbReference>
<dbReference type="InterPro" id="IPR043504">
    <property type="entry name" value="Peptidase_S1_PA_chymotrypsin"/>
</dbReference>
<feature type="region of interest" description="Disordered" evidence="1">
    <location>
        <begin position="78"/>
        <end position="98"/>
    </location>
</feature>
<keyword evidence="4" id="KW-1185">Reference proteome</keyword>
<reference evidence="3 4" key="1">
    <citation type="submission" date="2020-09" db="EMBL/GenBank/DDBJ databases">
        <title>Actinomycete isolated from the Camponotus japonicus Mayr.</title>
        <authorList>
            <person name="Gong X."/>
        </authorList>
    </citation>
    <scope>NUCLEOTIDE SEQUENCE [LARGE SCALE GENOMIC DNA]</scope>
    <source>
        <strain evidence="3 4">2C-HV3</strain>
    </source>
</reference>
<dbReference type="SUPFAM" id="SSF50494">
    <property type="entry name" value="Trypsin-like serine proteases"/>
    <property type="match status" value="1"/>
</dbReference>
<evidence type="ECO:0000256" key="2">
    <source>
        <dbReference type="SAM" id="SignalP"/>
    </source>
</evidence>
<sequence length="518" mass="55113">MKRTLALGGVAAGLLASAAIAAPAHADSVPAVNLANTNTAAQQVAAFWYGQAKANLINATPYTVETTVAAKHVSTGGASADTKAGVVGSSGDQKASTGTLKNVNLPKTTGKVFFIGADNEPHWCSATSVQGQYKNLVATAGHCVYDTKSNAATLDKWVFIPGYYEGKTPWGIYVGKTAYTHYDYSVYEDGDRDYAFVTVYNGVLPTEVRGTGHGFYGVYEDYFKASKVKKAIEAKKETGWSDLKIEPLVDLKSPTGKGKLGDRRNFGSQWVQVDQATIDKSVADGELGDKAPETFPAGTGVKVDPSNKGEFEAAYAAAKPKGKAGYTTGDHKNGYAWSADGKTLFLKRNDTTYTKRTFFVNYDVDYKLGGKKLSIALKDVGTLGSNVGGQGLAYNQKIGTGVFEFGYPSGSHPDGNYAFSGKTQKWAYGKTFKAAAPSMKAEELVGIKSSFTGEGSIGSAWLYRYSNAKRLGYLNGVTIAVSDTDGNNRIDTNVSPYFDGETLAVYKTAAANWSGKIV</sequence>
<protein>
    <recommendedName>
        <fullName evidence="5">Serine protease</fullName>
    </recommendedName>
</protein>
<evidence type="ECO:0008006" key="5">
    <source>
        <dbReference type="Google" id="ProtNLM"/>
    </source>
</evidence>
<gene>
    <name evidence="3" type="ORF">IEQ31_18330</name>
</gene>
<name>A0ABR8L5B2_9ACTN</name>
<organism evidence="3 4">
    <name type="scientific">Microbispora bryophytorum subsp. camponoti</name>
    <dbReference type="NCBI Taxonomy" id="1677852"/>
    <lineage>
        <taxon>Bacteria</taxon>
        <taxon>Bacillati</taxon>
        <taxon>Actinomycetota</taxon>
        <taxon>Actinomycetes</taxon>
        <taxon>Streptosporangiales</taxon>
        <taxon>Streptosporangiaceae</taxon>
        <taxon>Microbispora</taxon>
    </lineage>
</organism>